<evidence type="ECO:0000313" key="1">
    <source>
        <dbReference type="EMBL" id="PJZ91516.1"/>
    </source>
</evidence>
<name>A0A2N0B4S8_9LEPT</name>
<sequence>MIFIFFFNNPIFSEESEPLRILNAIVREHPEAKSLFHSLHAHKSHTEATGIMPDPKIGVAYRNYPTRNGYSLNDRPLDTPTMTGIEFSLSQEFPFPGKLGSEQRISKFMETEAGWNFESGINRLLADALSKINRYQRTSIKKELNRKIADLLRAEKKVSEGYYSSGSSPLAEALKVSIAKTASMEKETEYSAILKDLSSQLEYFLVEDRVSFRDLSLFDMDSYFKEHASRILEFQNSVETSAAENPEYKLYLAEEKRLRESAKLSKLSLLPQTEVFVSYMKRRSQTFALDQGPLEYKVMDTTEYRGDLFSFGVNLRVPVWSALKWGSISGQYETEAESGKETARKIKLQVIAELNRNSELIRGYEKQIEILDRKLVPELEQAVRAASASYLSGKINFQELSSIQVEVWNAKIRKEDLLEKKNDSVINVLKILSLLYPHKDNPLHSDHTATAAGGRR</sequence>
<dbReference type="EMBL" id="NPEF01000263">
    <property type="protein sequence ID" value="PJZ91516.1"/>
    <property type="molecule type" value="Genomic_DNA"/>
</dbReference>
<gene>
    <name evidence="1" type="ORF">CH379_18205</name>
</gene>
<accession>A0A2N0B4S8</accession>
<dbReference type="Gene3D" id="1.20.1600.10">
    <property type="entry name" value="Outer membrane efflux proteins (OEP)"/>
    <property type="match status" value="1"/>
</dbReference>
<reference evidence="1" key="1">
    <citation type="submission" date="2017-07" db="EMBL/GenBank/DDBJ databases">
        <title>Leptospira spp. isolated from tropical soils.</title>
        <authorList>
            <person name="Thibeaux R."/>
            <person name="Iraola G."/>
            <person name="Ferres I."/>
            <person name="Bierque E."/>
            <person name="Girault D."/>
            <person name="Soupe-Gilbert M.-E."/>
            <person name="Picardeau M."/>
            <person name="Goarant C."/>
        </authorList>
    </citation>
    <scope>NUCLEOTIDE SEQUENCE [LARGE SCALE GENOMIC DNA]</scope>
    <source>
        <strain evidence="1">ATI7-C-A5</strain>
    </source>
</reference>
<proteinExistence type="predicted"/>
<comment type="caution">
    <text evidence="1">The sequence shown here is derived from an EMBL/GenBank/DDBJ whole genome shotgun (WGS) entry which is preliminary data.</text>
</comment>
<dbReference type="AlphaFoldDB" id="A0A2N0B4S8"/>
<dbReference type="GO" id="GO:0015562">
    <property type="term" value="F:efflux transmembrane transporter activity"/>
    <property type="evidence" value="ECO:0007669"/>
    <property type="project" value="InterPro"/>
</dbReference>
<protein>
    <submittedName>
        <fullName evidence="1">Transporter</fullName>
    </submittedName>
</protein>
<dbReference type="SUPFAM" id="SSF56954">
    <property type="entry name" value="Outer membrane efflux proteins (OEP)"/>
    <property type="match status" value="1"/>
</dbReference>
<organism evidence="1">
    <name type="scientific">Leptospira ellisii</name>
    <dbReference type="NCBI Taxonomy" id="2023197"/>
    <lineage>
        <taxon>Bacteria</taxon>
        <taxon>Pseudomonadati</taxon>
        <taxon>Spirochaetota</taxon>
        <taxon>Spirochaetia</taxon>
        <taxon>Leptospirales</taxon>
        <taxon>Leptospiraceae</taxon>
        <taxon>Leptospira</taxon>
    </lineage>
</organism>
<dbReference type="OrthoDB" id="345598at2"/>